<dbReference type="STRING" id="142842.SAMN02745118_01673"/>
<proteinExistence type="predicted"/>
<organism evidence="2 3">
    <name type="scientific">Selenihalanaerobacter shriftii</name>
    <dbReference type="NCBI Taxonomy" id="142842"/>
    <lineage>
        <taxon>Bacteria</taxon>
        <taxon>Bacillati</taxon>
        <taxon>Bacillota</taxon>
        <taxon>Clostridia</taxon>
        <taxon>Halanaerobiales</taxon>
        <taxon>Halobacteroidaceae</taxon>
        <taxon>Selenihalanaerobacter</taxon>
    </lineage>
</organism>
<keyword evidence="1" id="KW-1133">Transmembrane helix</keyword>
<feature type="transmembrane region" description="Helical" evidence="1">
    <location>
        <begin position="45"/>
        <end position="69"/>
    </location>
</feature>
<dbReference type="AlphaFoldDB" id="A0A1T4N112"/>
<dbReference type="OrthoDB" id="154912at2"/>
<feature type="transmembrane region" description="Helical" evidence="1">
    <location>
        <begin position="81"/>
        <end position="99"/>
    </location>
</feature>
<dbReference type="PANTHER" id="PTHR40078:SF1">
    <property type="entry name" value="INTEGRAL MEMBRANE PROTEIN"/>
    <property type="match status" value="1"/>
</dbReference>
<name>A0A1T4N112_9FIRM</name>
<gene>
    <name evidence="2" type="ORF">SAMN02745118_01673</name>
</gene>
<feature type="transmembrane region" description="Helical" evidence="1">
    <location>
        <begin position="7"/>
        <end position="25"/>
    </location>
</feature>
<keyword evidence="1" id="KW-0812">Transmembrane</keyword>
<keyword evidence="1" id="KW-0472">Membrane</keyword>
<dbReference type="Proteomes" id="UP000190625">
    <property type="component" value="Unassembled WGS sequence"/>
</dbReference>
<evidence type="ECO:0000313" key="2">
    <source>
        <dbReference type="EMBL" id="SJZ72794.1"/>
    </source>
</evidence>
<accession>A0A1T4N112</accession>
<feature type="transmembrane region" description="Helical" evidence="1">
    <location>
        <begin position="105"/>
        <end position="128"/>
    </location>
</feature>
<evidence type="ECO:0000256" key="1">
    <source>
        <dbReference type="SAM" id="Phobius"/>
    </source>
</evidence>
<dbReference type="RefSeq" id="WP_078810133.1">
    <property type="nucleotide sequence ID" value="NZ_FUWM01000012.1"/>
</dbReference>
<evidence type="ECO:0000313" key="3">
    <source>
        <dbReference type="Proteomes" id="UP000190625"/>
    </source>
</evidence>
<dbReference type="Pfam" id="PF19700">
    <property type="entry name" value="DUF6198"/>
    <property type="match status" value="1"/>
</dbReference>
<dbReference type="EMBL" id="FUWM01000012">
    <property type="protein sequence ID" value="SJZ72794.1"/>
    <property type="molecule type" value="Genomic_DNA"/>
</dbReference>
<dbReference type="PANTHER" id="PTHR40078">
    <property type="entry name" value="INTEGRAL MEMBRANE PROTEIN-RELATED"/>
    <property type="match status" value="1"/>
</dbReference>
<sequence>MNQIKKWIQFIIGLIIVSIGIVLTIKADLGAAPWDVFHISLTKHINMLTVGKASQLTGLAVILFSFFIARIKPTSGTIINMLLVGFMIDLIMSIIPQPITIIYQYIYLIGGIAIVGFGVAVYITAHCGTGPRDSLMMALTKKFNIDIQWIRSSLELGALIIGYLLGGPVGIGTICIALGIGPMLSISLDLLGSLSNKHSLAQTDC</sequence>
<protein>
    <submittedName>
        <fullName evidence="2">Uncharacterized membrane protein YczE</fullName>
    </submittedName>
</protein>
<reference evidence="3" key="1">
    <citation type="submission" date="2017-02" db="EMBL/GenBank/DDBJ databases">
        <authorList>
            <person name="Varghese N."/>
            <person name="Submissions S."/>
        </authorList>
    </citation>
    <scope>NUCLEOTIDE SEQUENCE [LARGE SCALE GENOMIC DNA]</scope>
    <source>
        <strain evidence="3">ATCC BAA-73</strain>
    </source>
</reference>
<dbReference type="InterPro" id="IPR038750">
    <property type="entry name" value="YczE/YyaS-like"/>
</dbReference>
<keyword evidence="3" id="KW-1185">Reference proteome</keyword>